<feature type="transmembrane region" description="Helical" evidence="6">
    <location>
        <begin position="34"/>
        <end position="52"/>
    </location>
</feature>
<dbReference type="EC" id="2.4.1.-" evidence="6"/>
<evidence type="ECO:0000256" key="5">
    <source>
        <dbReference type="ARBA" id="ARBA00023316"/>
    </source>
</evidence>
<evidence type="ECO:0000313" key="8">
    <source>
        <dbReference type="Proteomes" id="UP000317650"/>
    </source>
</evidence>
<dbReference type="GO" id="GO:0071555">
    <property type="term" value="P:cell wall organization"/>
    <property type="evidence" value="ECO:0007669"/>
    <property type="project" value="UniProtKB-UniRule"/>
</dbReference>
<accession>A0A4S8J174</accession>
<protein>
    <recommendedName>
        <fullName evidence="6">Fucosyltransferase</fullName>
        <ecNumber evidence="6">2.4.1.-</ecNumber>
    </recommendedName>
</protein>
<keyword evidence="4" id="KW-0325">Glycoprotein</keyword>
<keyword evidence="6" id="KW-1133">Transmembrane helix</keyword>
<comment type="similarity">
    <text evidence="1 6">Belongs to the glycosyltransferase 37 family.</text>
</comment>
<reference evidence="7 8" key="1">
    <citation type="journal article" date="2019" name="Nat. Plants">
        <title>Genome sequencing of Musa balbisiana reveals subgenome evolution and function divergence in polyploid bananas.</title>
        <authorList>
            <person name="Yao X."/>
        </authorList>
    </citation>
    <scope>NUCLEOTIDE SEQUENCE [LARGE SCALE GENOMIC DNA]</scope>
    <source>
        <strain evidence="8">cv. DH-PKW</strain>
        <tissue evidence="7">Leaves</tissue>
    </source>
</reference>
<dbReference type="PANTHER" id="PTHR31889:SF2">
    <property type="entry name" value="FUCOSYLTRANSFERASE 3"/>
    <property type="match status" value="1"/>
</dbReference>
<keyword evidence="6" id="KW-0472">Membrane</keyword>
<dbReference type="GO" id="GO:0032580">
    <property type="term" value="C:Golgi cisterna membrane"/>
    <property type="evidence" value="ECO:0007669"/>
    <property type="project" value="UniProtKB-SubCell"/>
</dbReference>
<keyword evidence="6" id="KW-0812">Transmembrane</keyword>
<comment type="caution">
    <text evidence="7">The sequence shown here is derived from an EMBL/GenBank/DDBJ whole genome shotgun (WGS) entry which is preliminary data.</text>
</comment>
<name>A0A4S8J174_MUSBA</name>
<proteinExistence type="inferred from homology"/>
<evidence type="ECO:0000313" key="7">
    <source>
        <dbReference type="EMBL" id="THU54719.1"/>
    </source>
</evidence>
<sequence length="558" mass="63082">MEARRSKCYQSLDMSGDNLEAQPERHSSRILKPCVLLLTCLVSVLLVFLVGTHRTPSWELLRPVGAVAGIGRKNSSSEAPNDRLLGGLLSPEFDDKSCLSRYQSMLYRKASPHAPSPHLVRRLREYEALHKKCAPNTDLYSKSIEQLKSGRSDGPMECNYVVWIPHNGLGNRVLTIVSSFLYALLNNKVLLVHIPSDFTDLLCEPFPGTSWALPSDFPVHNFLDFDTGTPQSYGNMLRDKVIDDEMLSGSSNATLPAYVYLHLPWYYDQWDKLFFCGDAQRMLRRIPWLLLKSDHYFVPSLFLLQEYEEELRQLFPERATTFHHLVRYLVHPTNAVWDYVTKYYRAHLAAADETLGIQIRVFHNFPVPFESMLRQVINCSLSEGILPAVNLQEWAAPASKTDAKVKAVLVASLFSGYAERIRDMYAKHPTTTGEVVRVHQPSHEEQQHTEQRGHNIKALAEVELLSFSDALITSAWSTFGYVAQGLGGLQPWILLRHTQSDLPCRQAMSSEPCYLMPPPFPFPSSHCSKDHGDAGEAAAATQYVRQCEDELGGIKVFD</sequence>
<dbReference type="Pfam" id="PF03254">
    <property type="entry name" value="XG_FTase"/>
    <property type="match status" value="1"/>
</dbReference>
<comment type="subcellular location">
    <subcellularLocation>
        <location evidence="6">Golgi apparatus</location>
        <location evidence="6">Golgi stack membrane</location>
        <topology evidence="6">Single-pass type II membrane protein</topology>
    </subcellularLocation>
</comment>
<dbReference type="PANTHER" id="PTHR31889">
    <property type="entry name" value="FUCOSYLTRANSFERASE 2-RELATED"/>
    <property type="match status" value="1"/>
</dbReference>
<organism evidence="7 8">
    <name type="scientific">Musa balbisiana</name>
    <name type="common">Banana</name>
    <dbReference type="NCBI Taxonomy" id="52838"/>
    <lineage>
        <taxon>Eukaryota</taxon>
        <taxon>Viridiplantae</taxon>
        <taxon>Streptophyta</taxon>
        <taxon>Embryophyta</taxon>
        <taxon>Tracheophyta</taxon>
        <taxon>Spermatophyta</taxon>
        <taxon>Magnoliopsida</taxon>
        <taxon>Liliopsida</taxon>
        <taxon>Zingiberales</taxon>
        <taxon>Musaceae</taxon>
        <taxon>Musa</taxon>
    </lineage>
</organism>
<dbReference type="AlphaFoldDB" id="A0A4S8J174"/>
<keyword evidence="5 6" id="KW-0961">Cell wall biogenesis/degradation</keyword>
<dbReference type="GO" id="GO:0008107">
    <property type="term" value="F:galactoside 2-alpha-L-fucosyltransferase activity"/>
    <property type="evidence" value="ECO:0007669"/>
    <property type="project" value="InterPro"/>
</dbReference>
<comment type="function">
    <text evidence="6">May be involved in cell wall biosynthesis.</text>
</comment>
<gene>
    <name evidence="7" type="ORF">C4D60_Mb10t28100</name>
</gene>
<dbReference type="EMBL" id="PYDT01000008">
    <property type="protein sequence ID" value="THU54719.1"/>
    <property type="molecule type" value="Genomic_DNA"/>
</dbReference>
<dbReference type="GO" id="GO:0042546">
    <property type="term" value="P:cell wall biogenesis"/>
    <property type="evidence" value="ECO:0007669"/>
    <property type="project" value="InterPro"/>
</dbReference>
<dbReference type="InterPro" id="IPR004938">
    <property type="entry name" value="XG_FTase"/>
</dbReference>
<dbReference type="Proteomes" id="UP000317650">
    <property type="component" value="Chromosome 10"/>
</dbReference>
<evidence type="ECO:0000256" key="3">
    <source>
        <dbReference type="ARBA" id="ARBA00022679"/>
    </source>
</evidence>
<evidence type="ECO:0000256" key="1">
    <source>
        <dbReference type="ARBA" id="ARBA00010481"/>
    </source>
</evidence>
<keyword evidence="3 6" id="KW-0808">Transferase</keyword>
<evidence type="ECO:0000256" key="6">
    <source>
        <dbReference type="RuleBase" id="RU367004"/>
    </source>
</evidence>
<keyword evidence="8" id="KW-1185">Reference proteome</keyword>
<keyword evidence="6" id="KW-0333">Golgi apparatus</keyword>
<dbReference type="GO" id="GO:0009969">
    <property type="term" value="P:xyloglucan biosynthetic process"/>
    <property type="evidence" value="ECO:0007669"/>
    <property type="project" value="TreeGrafter"/>
</dbReference>
<keyword evidence="2 6" id="KW-0328">Glycosyltransferase</keyword>
<evidence type="ECO:0000256" key="4">
    <source>
        <dbReference type="ARBA" id="ARBA00023180"/>
    </source>
</evidence>
<evidence type="ECO:0000256" key="2">
    <source>
        <dbReference type="ARBA" id="ARBA00022676"/>
    </source>
</evidence>